<accession>X0W9U2</accession>
<sequence length="119" mass="13416">MKFYNQTEALVWVQPDGINTVCEYLNCHDLADVVIPMGDVERSYCIDPATGKFVPGARRQGPGGIPTTSLTAHVGLNKDWLEHVMNCPTTYYVHKAPCGDRRSFLNYERSFTLRYAITT</sequence>
<feature type="non-terminal residue" evidence="1">
    <location>
        <position position="119"/>
    </location>
</feature>
<protein>
    <submittedName>
        <fullName evidence="1">Uncharacterized protein</fullName>
    </submittedName>
</protein>
<name>X0W9U2_9ZZZZ</name>
<dbReference type="EMBL" id="BARS01030278">
    <property type="protein sequence ID" value="GAG19962.1"/>
    <property type="molecule type" value="Genomic_DNA"/>
</dbReference>
<gene>
    <name evidence="1" type="ORF">S01H1_47234</name>
</gene>
<proteinExistence type="predicted"/>
<organism evidence="1">
    <name type="scientific">marine sediment metagenome</name>
    <dbReference type="NCBI Taxonomy" id="412755"/>
    <lineage>
        <taxon>unclassified sequences</taxon>
        <taxon>metagenomes</taxon>
        <taxon>ecological metagenomes</taxon>
    </lineage>
</organism>
<dbReference type="AlphaFoldDB" id="X0W9U2"/>
<reference evidence="1" key="1">
    <citation type="journal article" date="2014" name="Front. Microbiol.">
        <title>High frequency of phylogenetically diverse reductive dehalogenase-homologous genes in deep subseafloor sedimentary metagenomes.</title>
        <authorList>
            <person name="Kawai M."/>
            <person name="Futagami T."/>
            <person name="Toyoda A."/>
            <person name="Takaki Y."/>
            <person name="Nishi S."/>
            <person name="Hori S."/>
            <person name="Arai W."/>
            <person name="Tsubouchi T."/>
            <person name="Morono Y."/>
            <person name="Uchiyama I."/>
            <person name="Ito T."/>
            <person name="Fujiyama A."/>
            <person name="Inagaki F."/>
            <person name="Takami H."/>
        </authorList>
    </citation>
    <scope>NUCLEOTIDE SEQUENCE</scope>
    <source>
        <strain evidence="1">Expedition CK06-06</strain>
    </source>
</reference>
<comment type="caution">
    <text evidence="1">The sequence shown here is derived from an EMBL/GenBank/DDBJ whole genome shotgun (WGS) entry which is preliminary data.</text>
</comment>
<evidence type="ECO:0000313" key="1">
    <source>
        <dbReference type="EMBL" id="GAG19962.1"/>
    </source>
</evidence>